<feature type="transmembrane region" description="Helical" evidence="1">
    <location>
        <begin position="129"/>
        <end position="146"/>
    </location>
</feature>
<organism evidence="2">
    <name type="scientific">freshwater metagenome</name>
    <dbReference type="NCBI Taxonomy" id="449393"/>
    <lineage>
        <taxon>unclassified sequences</taxon>
        <taxon>metagenomes</taxon>
        <taxon>ecological metagenomes</taxon>
    </lineage>
</organism>
<evidence type="ECO:0000313" key="2">
    <source>
        <dbReference type="EMBL" id="CAB4636346.1"/>
    </source>
</evidence>
<accession>A0A6J6JHM0</accession>
<proteinExistence type="predicted"/>
<sequence length="186" mass="20524">MNFGLSAAAKKLSIAIILGVFCLPGVAMASNSDLNCPDFGTRERAQHEFEKIGSDIHNLDGDRDGRVCEWNGSTGWWSWPLASVGLVAGRFIARRKKADHRVVPGIEGVWHNYVFHEDGDADTVVDKTGVVLLFAGVTALPTVHFLRDYVFPRSFTPLGINFLVALLFAVGSFAVTWQTNKIDQYR</sequence>
<name>A0A6J6JHM0_9ZZZZ</name>
<dbReference type="AlphaFoldDB" id="A0A6J6JHM0"/>
<protein>
    <submittedName>
        <fullName evidence="2">Unannotated protein</fullName>
    </submittedName>
</protein>
<keyword evidence="1" id="KW-0472">Membrane</keyword>
<feature type="transmembrane region" description="Helical" evidence="1">
    <location>
        <begin position="76"/>
        <end position="93"/>
    </location>
</feature>
<keyword evidence="1" id="KW-0812">Transmembrane</keyword>
<feature type="transmembrane region" description="Helical" evidence="1">
    <location>
        <begin position="158"/>
        <end position="177"/>
    </location>
</feature>
<dbReference type="EMBL" id="CAEZVQ010000071">
    <property type="protein sequence ID" value="CAB4636346.1"/>
    <property type="molecule type" value="Genomic_DNA"/>
</dbReference>
<evidence type="ECO:0000256" key="1">
    <source>
        <dbReference type="SAM" id="Phobius"/>
    </source>
</evidence>
<reference evidence="2" key="1">
    <citation type="submission" date="2020-05" db="EMBL/GenBank/DDBJ databases">
        <authorList>
            <person name="Chiriac C."/>
            <person name="Salcher M."/>
            <person name="Ghai R."/>
            <person name="Kavagutti S V."/>
        </authorList>
    </citation>
    <scope>NUCLEOTIDE SEQUENCE</scope>
</reference>
<keyword evidence="1" id="KW-1133">Transmembrane helix</keyword>
<gene>
    <name evidence="2" type="ORF">UFOPK2086_00653</name>
</gene>